<gene>
    <name evidence="2" type="ORF">FQP85_04915</name>
</gene>
<dbReference type="Pfam" id="PF13644">
    <property type="entry name" value="DKNYY"/>
    <property type="match status" value="1"/>
</dbReference>
<evidence type="ECO:0000313" key="2">
    <source>
        <dbReference type="EMBL" id="TVU84994.1"/>
    </source>
</evidence>
<dbReference type="Proteomes" id="UP000317938">
    <property type="component" value="Unassembled WGS sequence"/>
</dbReference>
<proteinExistence type="predicted"/>
<name>A0ABY3FGI9_9GAMM</name>
<reference evidence="2 3" key="1">
    <citation type="submission" date="2019-07" db="EMBL/GenBank/DDBJ databases">
        <title>Diversity of Bacteria from Kongsfjorden, Arctic.</title>
        <authorList>
            <person name="Yu Y."/>
        </authorList>
    </citation>
    <scope>NUCLEOTIDE SEQUENCE [LARGE SCALE GENOMIC DNA]</scope>
    <source>
        <strain evidence="2 3">SM1927</strain>
    </source>
</reference>
<organism evidence="2 3">
    <name type="scientific">Pseudoalteromonas neustonica</name>
    <dbReference type="NCBI Taxonomy" id="1840331"/>
    <lineage>
        <taxon>Bacteria</taxon>
        <taxon>Pseudomonadati</taxon>
        <taxon>Pseudomonadota</taxon>
        <taxon>Gammaproteobacteria</taxon>
        <taxon>Alteromonadales</taxon>
        <taxon>Pseudoalteromonadaceae</taxon>
        <taxon>Pseudoalteromonas</taxon>
    </lineage>
</organism>
<feature type="transmembrane region" description="Helical" evidence="1">
    <location>
        <begin position="38"/>
        <end position="59"/>
    </location>
</feature>
<dbReference type="InterPro" id="IPR027375">
    <property type="entry name" value="DKNYY"/>
</dbReference>
<evidence type="ECO:0008006" key="4">
    <source>
        <dbReference type="Google" id="ProtNLM"/>
    </source>
</evidence>
<keyword evidence="1" id="KW-1133">Transmembrane helix</keyword>
<keyword evidence="1" id="KW-0472">Membrane</keyword>
<accession>A0ABY3FGI9</accession>
<dbReference type="RefSeq" id="WP_145234775.1">
    <property type="nucleotide sequence ID" value="NZ_VNFF01000004.1"/>
</dbReference>
<evidence type="ECO:0000313" key="3">
    <source>
        <dbReference type="Proteomes" id="UP000317938"/>
    </source>
</evidence>
<sequence length="359" mass="40505">MSLVINILVTLVLCFWGSMMMMSPMMFGAPGATNNKQAVLTALLFLSYPVPLFLLIGLFGGSYFGINSYKMALISAVVIGFLFTIFGYTSMVKNLLQGIANGGYCVVEQRVYYNAKLMEHADAESFISYSQADLNTYDAQLYAKDKQHLYYSGQAVSGVNLENLHAKIIGSDLYWLNDTQVIKGERIVEGADPSTYSAYDYYSFWNISGHEGNQVIYHHDEPMHNIDAQSFVPIDDSYGKDGQHIFYQGLAILADVDIDTASFSRLDENFASDNQHIFYLNGEDSHILIGAEPVNFEVFERNYYRSGEIVYYVTQYESAKPMPQIHAASFTVTQYDEQTNSDAYDKNNYYLRGEVVVTR</sequence>
<protein>
    <recommendedName>
        <fullName evidence="4">DKNYY domain-containing protein</fullName>
    </recommendedName>
</protein>
<comment type="caution">
    <text evidence="2">The sequence shown here is derived from an EMBL/GenBank/DDBJ whole genome shotgun (WGS) entry which is preliminary data.</text>
</comment>
<keyword evidence="1" id="KW-0812">Transmembrane</keyword>
<dbReference type="EMBL" id="VNFF01000004">
    <property type="protein sequence ID" value="TVU84994.1"/>
    <property type="molecule type" value="Genomic_DNA"/>
</dbReference>
<keyword evidence="3" id="KW-1185">Reference proteome</keyword>
<evidence type="ECO:0000256" key="1">
    <source>
        <dbReference type="SAM" id="Phobius"/>
    </source>
</evidence>
<feature type="transmembrane region" description="Helical" evidence="1">
    <location>
        <begin position="71"/>
        <end position="91"/>
    </location>
</feature>